<reference evidence="2 3" key="1">
    <citation type="submission" date="2023-07" db="EMBL/GenBank/DDBJ databases">
        <title>Genomic Encyclopedia of Type Strains, Phase IV (KMG-IV): sequencing the most valuable type-strain genomes for metagenomic binning, comparative biology and taxonomic classification.</title>
        <authorList>
            <person name="Goeker M."/>
        </authorList>
    </citation>
    <scope>NUCLEOTIDE SEQUENCE [LARGE SCALE GENOMIC DNA]</scope>
    <source>
        <strain evidence="2 3">NIO-1023</strain>
    </source>
</reference>
<sequence>MEGARDFWATYLGNFSEIRSEFTGHQEAGGLGVMEWTAKGALKDGRPVEYRGVSLIEVAGGRVQAFRTYYDSAAFVVPAEA</sequence>
<name>A0ABT9MI09_9DEIO</name>
<accession>A0ABT9MI09</accession>
<protein>
    <submittedName>
        <fullName evidence="2">Ketosteroid isomerase-like protein</fullName>
    </submittedName>
</protein>
<evidence type="ECO:0000313" key="3">
    <source>
        <dbReference type="Proteomes" id="UP001232163"/>
    </source>
</evidence>
<dbReference type="EMBL" id="JAURUR010000022">
    <property type="protein sequence ID" value="MDP9766230.1"/>
    <property type="molecule type" value="Genomic_DNA"/>
</dbReference>
<gene>
    <name evidence="2" type="ORF">QO006_003694</name>
</gene>
<dbReference type="InterPro" id="IPR032710">
    <property type="entry name" value="NTF2-like_dom_sf"/>
</dbReference>
<dbReference type="Proteomes" id="UP001232163">
    <property type="component" value="Unassembled WGS sequence"/>
</dbReference>
<comment type="caution">
    <text evidence="2">The sequence shown here is derived from an EMBL/GenBank/DDBJ whole genome shotgun (WGS) entry which is preliminary data.</text>
</comment>
<dbReference type="InterPro" id="IPR037401">
    <property type="entry name" value="SnoaL-like"/>
</dbReference>
<dbReference type="SUPFAM" id="SSF54427">
    <property type="entry name" value="NTF2-like"/>
    <property type="match status" value="1"/>
</dbReference>
<proteinExistence type="predicted"/>
<feature type="domain" description="SnoaL-like" evidence="1">
    <location>
        <begin position="2"/>
        <end position="63"/>
    </location>
</feature>
<dbReference type="RefSeq" id="WP_307469245.1">
    <property type="nucleotide sequence ID" value="NZ_JAURUR010000022.1"/>
</dbReference>
<organism evidence="2 3">
    <name type="scientific">Deinococcus enclensis</name>
    <dbReference type="NCBI Taxonomy" id="1049582"/>
    <lineage>
        <taxon>Bacteria</taxon>
        <taxon>Thermotogati</taxon>
        <taxon>Deinococcota</taxon>
        <taxon>Deinococci</taxon>
        <taxon>Deinococcales</taxon>
        <taxon>Deinococcaceae</taxon>
        <taxon>Deinococcus</taxon>
    </lineage>
</organism>
<keyword evidence="3" id="KW-1185">Reference proteome</keyword>
<evidence type="ECO:0000313" key="2">
    <source>
        <dbReference type="EMBL" id="MDP9766230.1"/>
    </source>
</evidence>
<dbReference type="Pfam" id="PF12680">
    <property type="entry name" value="SnoaL_2"/>
    <property type="match status" value="1"/>
</dbReference>
<dbReference type="Gene3D" id="3.10.450.50">
    <property type="match status" value="1"/>
</dbReference>
<evidence type="ECO:0000259" key="1">
    <source>
        <dbReference type="Pfam" id="PF12680"/>
    </source>
</evidence>